<evidence type="ECO:0000313" key="1">
    <source>
        <dbReference type="EMBL" id="MBZ2166114.1"/>
    </source>
</evidence>
<evidence type="ECO:0000313" key="2">
    <source>
        <dbReference type="Proteomes" id="UP000825933"/>
    </source>
</evidence>
<accession>A0A8T5UR00</accession>
<keyword evidence="2" id="KW-1185">Reference proteome</keyword>
<dbReference type="AlphaFoldDB" id="A0A8T5UR00"/>
<organism evidence="1 2">
    <name type="scientific">Methanobacterium spitsbergense</name>
    <dbReference type="NCBI Taxonomy" id="2874285"/>
    <lineage>
        <taxon>Archaea</taxon>
        <taxon>Methanobacteriati</taxon>
        <taxon>Methanobacteriota</taxon>
        <taxon>Methanomada group</taxon>
        <taxon>Methanobacteria</taxon>
        <taxon>Methanobacteriales</taxon>
        <taxon>Methanobacteriaceae</taxon>
        <taxon>Methanobacterium</taxon>
    </lineage>
</organism>
<dbReference type="EMBL" id="JAIOUQ010000009">
    <property type="protein sequence ID" value="MBZ2166114.1"/>
    <property type="molecule type" value="Genomic_DNA"/>
</dbReference>
<protein>
    <submittedName>
        <fullName evidence="1">Uncharacterized protein</fullName>
    </submittedName>
</protein>
<reference evidence="2" key="1">
    <citation type="journal article" date="2022" name="Microbiol. Resour. Announc.">
        <title>Draft Genome Sequence of a Methanogenic Archaeon from West Spitsbergen Permafrost.</title>
        <authorList>
            <person name="Trubitsyn V."/>
            <person name="Rivkina E."/>
            <person name="Shcherbakova V."/>
        </authorList>
    </citation>
    <scope>NUCLEOTIDE SEQUENCE [LARGE SCALE GENOMIC DNA]</scope>
    <source>
        <strain evidence="2">VT</strain>
    </source>
</reference>
<sequence length="115" mass="13114">MAYISEPITFSKEIEGLTNDLIVPEGFVKDFHFSTEKHLMVIMRVVGPDTNKVVDFFENGEDNVYNIQTVSALDGREINDDFILTDLYLDEGPNLSVDIDIEPPMVRVILDFLMK</sequence>
<comment type="caution">
    <text evidence="1">The sequence shown here is derived from an EMBL/GenBank/DDBJ whole genome shotgun (WGS) entry which is preliminary data.</text>
</comment>
<gene>
    <name evidence="1" type="ORF">K8N75_08685</name>
</gene>
<proteinExistence type="predicted"/>
<name>A0A8T5UR00_9EURY</name>
<dbReference type="Proteomes" id="UP000825933">
    <property type="component" value="Unassembled WGS sequence"/>
</dbReference>